<gene>
    <name evidence="2" type="ORF">HPB48_020442</name>
</gene>
<dbReference type="AlphaFoldDB" id="A0A9J6GWE9"/>
<evidence type="ECO:0000256" key="1">
    <source>
        <dbReference type="SAM" id="Coils"/>
    </source>
</evidence>
<organism evidence="2 3">
    <name type="scientific">Haemaphysalis longicornis</name>
    <name type="common">Bush tick</name>
    <dbReference type="NCBI Taxonomy" id="44386"/>
    <lineage>
        <taxon>Eukaryota</taxon>
        <taxon>Metazoa</taxon>
        <taxon>Ecdysozoa</taxon>
        <taxon>Arthropoda</taxon>
        <taxon>Chelicerata</taxon>
        <taxon>Arachnida</taxon>
        <taxon>Acari</taxon>
        <taxon>Parasitiformes</taxon>
        <taxon>Ixodida</taxon>
        <taxon>Ixodoidea</taxon>
        <taxon>Ixodidae</taxon>
        <taxon>Haemaphysalinae</taxon>
        <taxon>Haemaphysalis</taxon>
    </lineage>
</organism>
<evidence type="ECO:0000313" key="2">
    <source>
        <dbReference type="EMBL" id="KAH9379515.1"/>
    </source>
</evidence>
<evidence type="ECO:0000313" key="3">
    <source>
        <dbReference type="Proteomes" id="UP000821853"/>
    </source>
</evidence>
<feature type="coiled-coil region" evidence="1">
    <location>
        <begin position="54"/>
        <end position="81"/>
    </location>
</feature>
<name>A0A9J6GWE9_HAELO</name>
<dbReference type="EMBL" id="JABSTR010000010">
    <property type="protein sequence ID" value="KAH9379515.1"/>
    <property type="molecule type" value="Genomic_DNA"/>
</dbReference>
<keyword evidence="3" id="KW-1185">Reference proteome</keyword>
<comment type="caution">
    <text evidence="2">The sequence shown here is derived from an EMBL/GenBank/DDBJ whole genome shotgun (WGS) entry which is preliminary data.</text>
</comment>
<keyword evidence="1" id="KW-0175">Coiled coil</keyword>
<proteinExistence type="predicted"/>
<dbReference type="Proteomes" id="UP000821853">
    <property type="component" value="Chromosome 8"/>
</dbReference>
<sequence length="100" mass="10838">MTEEPSAEETNNGNAKEPFVSEEIRIPSVEDAGINYGVRIHKLGKRVDKQAGQIKALGEKVASVEANIKKEIAELKKLIIDSLAGKQHGTPITTRDDGSQ</sequence>
<dbReference type="VEuPathDB" id="VectorBase:HLOH_052968"/>
<reference evidence="2 3" key="1">
    <citation type="journal article" date="2020" name="Cell">
        <title>Large-Scale Comparative Analyses of Tick Genomes Elucidate Their Genetic Diversity and Vector Capacities.</title>
        <authorList>
            <consortium name="Tick Genome and Microbiome Consortium (TIGMIC)"/>
            <person name="Jia N."/>
            <person name="Wang J."/>
            <person name="Shi W."/>
            <person name="Du L."/>
            <person name="Sun Y."/>
            <person name="Zhan W."/>
            <person name="Jiang J.F."/>
            <person name="Wang Q."/>
            <person name="Zhang B."/>
            <person name="Ji P."/>
            <person name="Bell-Sakyi L."/>
            <person name="Cui X.M."/>
            <person name="Yuan T.T."/>
            <person name="Jiang B.G."/>
            <person name="Yang W.F."/>
            <person name="Lam T.T."/>
            <person name="Chang Q.C."/>
            <person name="Ding S.J."/>
            <person name="Wang X.J."/>
            <person name="Zhu J.G."/>
            <person name="Ruan X.D."/>
            <person name="Zhao L."/>
            <person name="Wei J.T."/>
            <person name="Ye R.Z."/>
            <person name="Que T.C."/>
            <person name="Du C.H."/>
            <person name="Zhou Y.H."/>
            <person name="Cheng J.X."/>
            <person name="Dai P.F."/>
            <person name="Guo W.B."/>
            <person name="Han X.H."/>
            <person name="Huang E.J."/>
            <person name="Li L.F."/>
            <person name="Wei W."/>
            <person name="Gao Y.C."/>
            <person name="Liu J.Z."/>
            <person name="Shao H.Z."/>
            <person name="Wang X."/>
            <person name="Wang C.C."/>
            <person name="Yang T.C."/>
            <person name="Huo Q.B."/>
            <person name="Li W."/>
            <person name="Chen H.Y."/>
            <person name="Chen S.E."/>
            <person name="Zhou L.G."/>
            <person name="Ni X.B."/>
            <person name="Tian J.H."/>
            <person name="Sheng Y."/>
            <person name="Liu T."/>
            <person name="Pan Y.S."/>
            <person name="Xia L.Y."/>
            <person name="Li J."/>
            <person name="Zhao F."/>
            <person name="Cao W.C."/>
        </authorList>
    </citation>
    <scope>NUCLEOTIDE SEQUENCE [LARGE SCALE GENOMIC DNA]</scope>
    <source>
        <strain evidence="2">HaeL-2018</strain>
    </source>
</reference>
<protein>
    <submittedName>
        <fullName evidence="2">Uncharacterized protein</fullName>
    </submittedName>
</protein>
<accession>A0A9J6GWE9</accession>